<proteinExistence type="inferred from homology"/>
<evidence type="ECO:0000256" key="3">
    <source>
        <dbReference type="ARBA" id="ARBA00022679"/>
    </source>
</evidence>
<gene>
    <name evidence="9" type="ORF">HLA99_05450</name>
</gene>
<protein>
    <submittedName>
        <fullName evidence="9">DUF2029 domain-containing protein</fullName>
    </submittedName>
</protein>
<feature type="transmembrane region" description="Helical" evidence="8">
    <location>
        <begin position="334"/>
        <end position="354"/>
    </location>
</feature>
<dbReference type="RefSeq" id="WP_167037621.1">
    <property type="nucleotide sequence ID" value="NZ_BAAANA010000001.1"/>
</dbReference>
<dbReference type="AlphaFoldDB" id="A0A7Y2LYU5"/>
<accession>A0A7Y2LYU5</accession>
<comment type="subcellular location">
    <subcellularLocation>
        <location evidence="1">Cell membrane</location>
        <topology evidence="1">Multi-pass membrane protein</topology>
    </subcellularLocation>
</comment>
<reference evidence="9 10" key="1">
    <citation type="submission" date="2020-05" db="EMBL/GenBank/DDBJ databases">
        <title>MicrobeNet Type strains.</title>
        <authorList>
            <person name="Nicholson A.C."/>
        </authorList>
    </citation>
    <scope>NUCLEOTIDE SEQUENCE [LARGE SCALE GENOMIC DNA]</scope>
    <source>
        <strain evidence="9 10">JCM 14282</strain>
    </source>
</reference>
<keyword evidence="10" id="KW-1185">Reference proteome</keyword>
<evidence type="ECO:0000256" key="6">
    <source>
        <dbReference type="ARBA" id="ARBA00023136"/>
    </source>
</evidence>
<dbReference type="InterPro" id="IPR018584">
    <property type="entry name" value="GT87"/>
</dbReference>
<evidence type="ECO:0000256" key="2">
    <source>
        <dbReference type="ARBA" id="ARBA00022475"/>
    </source>
</evidence>
<evidence type="ECO:0000313" key="9">
    <source>
        <dbReference type="EMBL" id="NNH03292.1"/>
    </source>
</evidence>
<evidence type="ECO:0000256" key="4">
    <source>
        <dbReference type="ARBA" id="ARBA00022692"/>
    </source>
</evidence>
<keyword evidence="6 8" id="KW-0472">Membrane</keyword>
<dbReference type="Proteomes" id="UP000543598">
    <property type="component" value="Unassembled WGS sequence"/>
</dbReference>
<comment type="similarity">
    <text evidence="7">Belongs to the glycosyltransferase 87 family.</text>
</comment>
<evidence type="ECO:0000256" key="1">
    <source>
        <dbReference type="ARBA" id="ARBA00004651"/>
    </source>
</evidence>
<name>A0A7Y2LYU5_9MICO</name>
<keyword evidence="4 8" id="KW-0812">Transmembrane</keyword>
<dbReference type="GO" id="GO:0005886">
    <property type="term" value="C:plasma membrane"/>
    <property type="evidence" value="ECO:0007669"/>
    <property type="project" value="UniProtKB-SubCell"/>
</dbReference>
<feature type="transmembrane region" description="Helical" evidence="8">
    <location>
        <begin position="87"/>
        <end position="110"/>
    </location>
</feature>
<feature type="transmembrane region" description="Helical" evidence="8">
    <location>
        <begin position="366"/>
        <end position="386"/>
    </location>
</feature>
<organism evidence="9 10">
    <name type="scientific">Microbacterium ulmi</name>
    <dbReference type="NCBI Taxonomy" id="179095"/>
    <lineage>
        <taxon>Bacteria</taxon>
        <taxon>Bacillati</taxon>
        <taxon>Actinomycetota</taxon>
        <taxon>Actinomycetes</taxon>
        <taxon>Micrococcales</taxon>
        <taxon>Microbacteriaceae</taxon>
        <taxon>Microbacterium</taxon>
    </lineage>
</organism>
<dbReference type="GO" id="GO:0016758">
    <property type="term" value="F:hexosyltransferase activity"/>
    <property type="evidence" value="ECO:0007669"/>
    <property type="project" value="InterPro"/>
</dbReference>
<evidence type="ECO:0000256" key="8">
    <source>
        <dbReference type="SAM" id="Phobius"/>
    </source>
</evidence>
<feature type="transmembrane region" description="Helical" evidence="8">
    <location>
        <begin position="117"/>
        <end position="138"/>
    </location>
</feature>
<keyword evidence="3" id="KW-0808">Transferase</keyword>
<sequence length="399" mass="42608">MSDTRRTRATTIVLWGIAIAIGLVLSYQRYRDAIAGDTGIDLGTFLEASAHVREGGSVYDAPAYVYLPFIAWALLPFSSVAEAVGPWTIASLLACWGAVAAVTATLWGSLRPWQRPVVAGVGIFTSLYSTVISLEFWLGQNDTFILLTTALAVLFASLRQSALSGVVLGIGAALKTWPAGMGLWLLRRGAPHRWRSLIAAISTGLVAILVVVIVAGPQTLGEWIARTQDFSEQQLLAYSVWGVGRHLFADSGVVDPLVDAPLLGTVVAWALALAVCAALVVALLRPGTDSLAMWNVASALVLLLPVSHLWYRLLMLPLVWVWIAYAMRRPKDPWIVSAAVVSVVFWLSTFRLPALDNQDAGAPTQYIAIMVVAFLTLGVSVAAAALRGGAGALPADRRA</sequence>
<evidence type="ECO:0000256" key="7">
    <source>
        <dbReference type="ARBA" id="ARBA00024033"/>
    </source>
</evidence>
<keyword evidence="2" id="KW-1003">Cell membrane</keyword>
<feature type="transmembrane region" description="Helical" evidence="8">
    <location>
        <begin position="12"/>
        <end position="30"/>
    </location>
</feature>
<keyword evidence="5 8" id="KW-1133">Transmembrane helix</keyword>
<dbReference type="Pfam" id="PF09594">
    <property type="entry name" value="GT87"/>
    <property type="match status" value="1"/>
</dbReference>
<feature type="transmembrane region" description="Helical" evidence="8">
    <location>
        <begin position="194"/>
        <end position="216"/>
    </location>
</feature>
<feature type="transmembrane region" description="Helical" evidence="8">
    <location>
        <begin position="291"/>
        <end position="314"/>
    </location>
</feature>
<evidence type="ECO:0000313" key="10">
    <source>
        <dbReference type="Proteomes" id="UP000543598"/>
    </source>
</evidence>
<evidence type="ECO:0000256" key="5">
    <source>
        <dbReference type="ARBA" id="ARBA00022989"/>
    </source>
</evidence>
<feature type="transmembrane region" description="Helical" evidence="8">
    <location>
        <begin position="63"/>
        <end position="81"/>
    </location>
</feature>
<comment type="caution">
    <text evidence="9">The sequence shown here is derived from an EMBL/GenBank/DDBJ whole genome shotgun (WGS) entry which is preliminary data.</text>
</comment>
<feature type="transmembrane region" description="Helical" evidence="8">
    <location>
        <begin position="262"/>
        <end position="284"/>
    </location>
</feature>
<dbReference type="EMBL" id="JABEMB010000004">
    <property type="protein sequence ID" value="NNH03292.1"/>
    <property type="molecule type" value="Genomic_DNA"/>
</dbReference>